<comment type="caution">
    <text evidence="2">The sequence shown here is derived from an EMBL/GenBank/DDBJ whole genome shotgun (WGS) entry which is preliminary data.</text>
</comment>
<evidence type="ECO:0000313" key="3">
    <source>
        <dbReference type="Proteomes" id="UP000305709"/>
    </source>
</evidence>
<dbReference type="AlphaFoldDB" id="A0A5C4N5T3"/>
<protein>
    <submittedName>
        <fullName evidence="2">VPLPA-CTERM sorting domain-containing protein</fullName>
    </submittedName>
</protein>
<keyword evidence="1" id="KW-0472">Membrane</keyword>
<sequence length="246" mass="25771">MDQRFGCAFRMGNNREAVPRASTVGMKRLFSQQWLCTSCYSVFFTAQMGHTRGTSRVSEHARAVATGWEYHMLSKLKVAGLAAAMLVAPVAATATTFVSPGGSYDLLADDYFFNGQFAIGDTGNTYTFSFVNTSSTAALANVGATVQQVSAAFAGGVSFTWGSEGPFSIAQDDTDGFESEVLVAAGQTIDLILSFGNVIDTGKRAGGTADIDFAVEAAVIPVPAAGLLLLTAMGGLALARRRKTDA</sequence>
<evidence type="ECO:0000256" key="1">
    <source>
        <dbReference type="SAM" id="Phobius"/>
    </source>
</evidence>
<feature type="transmembrane region" description="Helical" evidence="1">
    <location>
        <begin position="218"/>
        <end position="239"/>
    </location>
</feature>
<keyword evidence="1" id="KW-0812">Transmembrane</keyword>
<keyword evidence="1" id="KW-1133">Transmembrane helix</keyword>
<organism evidence="2 3">
    <name type="scientific">Rubellimicrobium roseum</name>
    <dbReference type="NCBI Taxonomy" id="687525"/>
    <lineage>
        <taxon>Bacteria</taxon>
        <taxon>Pseudomonadati</taxon>
        <taxon>Pseudomonadota</taxon>
        <taxon>Alphaproteobacteria</taxon>
        <taxon>Rhodobacterales</taxon>
        <taxon>Roseobacteraceae</taxon>
        <taxon>Rubellimicrobium</taxon>
    </lineage>
</organism>
<evidence type="ECO:0000313" key="2">
    <source>
        <dbReference type="EMBL" id="TNC59043.1"/>
    </source>
</evidence>
<dbReference type="EMBL" id="VDFV01000136">
    <property type="protein sequence ID" value="TNC59043.1"/>
    <property type="molecule type" value="Genomic_DNA"/>
</dbReference>
<keyword evidence="3" id="KW-1185">Reference proteome</keyword>
<dbReference type="InterPro" id="IPR022472">
    <property type="entry name" value="VPLPA-CTERM"/>
</dbReference>
<feature type="transmembrane region" description="Helical" evidence="1">
    <location>
        <begin position="78"/>
        <end position="98"/>
    </location>
</feature>
<dbReference type="Proteomes" id="UP000305709">
    <property type="component" value="Unassembled WGS sequence"/>
</dbReference>
<gene>
    <name evidence="2" type="ORF">FHG71_23170</name>
</gene>
<proteinExistence type="predicted"/>
<dbReference type="NCBIfam" id="TIGR03370">
    <property type="entry name" value="VPLPA-CTERM"/>
    <property type="match status" value="1"/>
</dbReference>
<name>A0A5C4N5T3_9RHOB</name>
<accession>A0A5C4N5T3</accession>
<reference evidence="2 3" key="1">
    <citation type="submission" date="2019-06" db="EMBL/GenBank/DDBJ databases">
        <authorList>
            <person name="Jiang L."/>
        </authorList>
    </citation>
    <scope>NUCLEOTIDE SEQUENCE [LARGE SCALE GENOMIC DNA]</scope>
    <source>
        <strain evidence="2 3">YIM 48858</strain>
    </source>
</reference>